<name>A0ABQ7SX14_PHRPL</name>
<dbReference type="InterPro" id="IPR029176">
    <property type="entry name" value="SPATA24"/>
</dbReference>
<protein>
    <recommendedName>
        <fullName evidence="3">Spermatogenesis-associated protein 24</fullName>
    </recommendedName>
</protein>
<dbReference type="PANTHER" id="PTHR35155:SF1">
    <property type="entry name" value="SPERMATOGENESIS-ASSOCIATED PROTEIN 24"/>
    <property type="match status" value="1"/>
</dbReference>
<evidence type="ECO:0008006" key="3">
    <source>
        <dbReference type="Google" id="ProtNLM"/>
    </source>
</evidence>
<dbReference type="Proteomes" id="UP000826234">
    <property type="component" value="Unassembled WGS sequence"/>
</dbReference>
<dbReference type="PANTHER" id="PTHR35155">
    <property type="entry name" value="SPERMATOGENESIS-ASSOCIATED PROTEIN 24"/>
    <property type="match status" value="1"/>
</dbReference>
<evidence type="ECO:0000313" key="2">
    <source>
        <dbReference type="Proteomes" id="UP000826234"/>
    </source>
</evidence>
<organism evidence="1 2">
    <name type="scientific">Phrynosoma platyrhinos</name>
    <name type="common">Desert horned lizard</name>
    <dbReference type="NCBI Taxonomy" id="52577"/>
    <lineage>
        <taxon>Eukaryota</taxon>
        <taxon>Metazoa</taxon>
        <taxon>Chordata</taxon>
        <taxon>Craniata</taxon>
        <taxon>Vertebrata</taxon>
        <taxon>Euteleostomi</taxon>
        <taxon>Lepidosauria</taxon>
        <taxon>Squamata</taxon>
        <taxon>Bifurcata</taxon>
        <taxon>Unidentata</taxon>
        <taxon>Episquamata</taxon>
        <taxon>Toxicofera</taxon>
        <taxon>Iguania</taxon>
        <taxon>Phrynosomatidae</taxon>
        <taxon>Phrynosomatinae</taxon>
        <taxon>Phrynosoma</taxon>
    </lineage>
</organism>
<keyword evidence="2" id="KW-1185">Reference proteome</keyword>
<accession>A0ABQ7SX14</accession>
<comment type="caution">
    <text evidence="1">The sequence shown here is derived from an EMBL/GenBank/DDBJ whole genome shotgun (WGS) entry which is preliminary data.</text>
</comment>
<sequence length="161" mass="18189">MASVAFQQLRGLVETQAALLEGLRRQIAIQEKNSVSKEEYEAIVKKLEKEEEEHSKTKTSLAVVSEQLEFALGEIDVLSKHLEREKQAFDSALSRVNNKVLKQSVQKDKLISKCCASLTLLITHTGEQAGEIKQASEFKIEKQQENYIAEVLGKKNKKDFK</sequence>
<reference evidence="1 2" key="1">
    <citation type="journal article" date="2022" name="Gigascience">
        <title>A chromosome-level genome assembly and annotation of the desert horned lizard, Phrynosoma platyrhinos, provides insight into chromosomal rearrangements among reptiles.</title>
        <authorList>
            <person name="Koochekian N."/>
            <person name="Ascanio A."/>
            <person name="Farleigh K."/>
            <person name="Card D.C."/>
            <person name="Schield D.R."/>
            <person name="Castoe T.A."/>
            <person name="Jezkova T."/>
        </authorList>
    </citation>
    <scope>NUCLEOTIDE SEQUENCE [LARGE SCALE GENOMIC DNA]</scope>
    <source>
        <strain evidence="1">NK-2021</strain>
    </source>
</reference>
<dbReference type="Pfam" id="PF15175">
    <property type="entry name" value="SPATA24"/>
    <property type="match status" value="1"/>
</dbReference>
<dbReference type="EMBL" id="JAIPUX010003289">
    <property type="protein sequence ID" value="KAH0621909.1"/>
    <property type="molecule type" value="Genomic_DNA"/>
</dbReference>
<gene>
    <name evidence="1" type="ORF">JD844_023653</name>
</gene>
<proteinExistence type="predicted"/>
<evidence type="ECO:0000313" key="1">
    <source>
        <dbReference type="EMBL" id="KAH0621909.1"/>
    </source>
</evidence>